<keyword evidence="2" id="KW-1185">Reference proteome</keyword>
<dbReference type="EMBL" id="CM034387">
    <property type="protein sequence ID" value="KAJ0183729.1"/>
    <property type="molecule type" value="Genomic_DNA"/>
</dbReference>
<protein>
    <submittedName>
        <fullName evidence="1">Uncharacterized protein</fullName>
    </submittedName>
</protein>
<evidence type="ECO:0000313" key="2">
    <source>
        <dbReference type="Proteomes" id="UP000824533"/>
    </source>
</evidence>
<organism evidence="1 2">
    <name type="scientific">Dendrolimus kikuchii</name>
    <dbReference type="NCBI Taxonomy" id="765133"/>
    <lineage>
        <taxon>Eukaryota</taxon>
        <taxon>Metazoa</taxon>
        <taxon>Ecdysozoa</taxon>
        <taxon>Arthropoda</taxon>
        <taxon>Hexapoda</taxon>
        <taxon>Insecta</taxon>
        <taxon>Pterygota</taxon>
        <taxon>Neoptera</taxon>
        <taxon>Endopterygota</taxon>
        <taxon>Lepidoptera</taxon>
        <taxon>Glossata</taxon>
        <taxon>Ditrysia</taxon>
        <taxon>Bombycoidea</taxon>
        <taxon>Lasiocampidae</taxon>
        <taxon>Dendrolimus</taxon>
    </lineage>
</organism>
<accession>A0ACC1DJ27</accession>
<comment type="caution">
    <text evidence="1">The sequence shown here is derived from an EMBL/GenBank/DDBJ whole genome shotgun (WGS) entry which is preliminary data.</text>
</comment>
<dbReference type="Proteomes" id="UP000824533">
    <property type="component" value="Linkage Group LG01"/>
</dbReference>
<gene>
    <name evidence="1" type="ORF">K1T71_000152</name>
</gene>
<proteinExistence type="predicted"/>
<evidence type="ECO:0000313" key="1">
    <source>
        <dbReference type="EMBL" id="KAJ0183729.1"/>
    </source>
</evidence>
<name>A0ACC1DJ27_9NEOP</name>
<sequence length="1287" mass="144320">MDKIKQKPRKEKPMKHVEKGKSQSFITDVKTLKENLKIREILRTVKMNSSMRIKAPRGSKVMTNKDFNDNENDGLFADCSHSDNHDISDLPSAINPNVVFNNVVIDKEETIAEVTDSRDINESIDSPAEDISRDIVNDEYQNIDENENENGLGDTNAINIKIHRSNSVSEGLVDFVVISDTMKSVETTPELRMPPSPNDDLPVKTRDRKMSLDHTILTRREGLSQSELDLHSIGKSPLERKSSFFRKKMDSFLKNTTEIFKRQSLGSKSQTISRRGSMSVSLQSLNENSTYNDDLRAEQLHKMHPNLQDSTTSLQSSMTGRSNSSISVGQSDLLAPDQQSEGSSFAGSQPGLVSSQPLADISSNSINSLDEVGLQESLLNRAISMSSGLDSARGVDRRKANRSNRVTWVASEGLTNYFRRVIQAEKSRELQGCPSYQDFSTIPENNFASPKTDSKGRRLSYQRAVSGEDPVPLLRYQDSSLRRKPLIPENYEANYELASQLADFSEHGVPSLTGFYVTPIPDEAFAYLLWAEKPANLEDFYDWKQLTPNEEARQAVIRELVFTEADYLRHLIAIVEVFIAAAHALQDSGKLLDVETEKLFCNIPDVLNASLLFWEITLFPMVVDAVTNTRPFNTELMSSGFCRFRELFQPYEKYVCDQTKVLDYLRSLSNNSDFMTYLSWCHSQKSCNRLQLSDIMVKPMQRLTKYSLILRRIIAHTDSEPEKTSLIAMESAAKNYVLELNRSIRQKEELEKLDRLANSIETFEIDFKDEEMDRYFKMYAQLNLKAPMHNCLPTHSRSLIHQGDLRFKDNAKEIDVRVFLLTDMMLICKKLNKGGIYTYKLIRPKYMIERMVTFPRYSTRNNKELIGLICVIVDEVTSSYQCFALSESSKDNSPGSIKLWEQKIKEARLTYDLAVWFGKNPSRDLSELEIDTSSEYALATSGQKLGMKQNSDDLNIEREARERVAAMSHRSMGASTECDFSQASMNTDSVEGNMASGGRPPGLNNLRHPLQRNSTGSSRNSRLSSFQKSTSATSHDEPQAGPSKYNYVAGSSVEHLIPPLNPEDSVTSITVNVVSESETETLVPKPSPPPPPPPPVVVLQQPTPQKTAPRSVSSGQNTLRVQPQSGVMALVHSLPDLTIDPSPSPPRPSQSPSPQSASEKLYQSHQELLQRNRLQAQQQHQYLSPNHRGTSYPLPSPTRASLKRGLAFSYSFKNPPLTKMGHVNSQSQLQAEAGPSTSQGTKNDKGAVNPMMVPSTSTDKGDKKAKHVTSKNKSGDPSPVRKEDKGD</sequence>
<reference evidence="1 2" key="1">
    <citation type="journal article" date="2021" name="Front. Genet.">
        <title>Chromosome-Level Genome Assembly Reveals Significant Gene Expansion in the Toll and IMD Signaling Pathways of Dendrolimus kikuchii.</title>
        <authorList>
            <person name="Zhou J."/>
            <person name="Wu P."/>
            <person name="Xiong Z."/>
            <person name="Liu N."/>
            <person name="Zhao N."/>
            <person name="Ji M."/>
            <person name="Qiu Y."/>
            <person name="Yang B."/>
        </authorList>
    </citation>
    <scope>NUCLEOTIDE SEQUENCE [LARGE SCALE GENOMIC DNA]</scope>
    <source>
        <strain evidence="1">Ann1</strain>
    </source>
</reference>